<proteinExistence type="predicted"/>
<protein>
    <recommendedName>
        <fullName evidence="3">Geranylgeranyl pyrophosphate synthetase</fullName>
    </recommendedName>
</protein>
<sequence>MPYRRYQKKPPVDPAFLLKDLQAPITRFSTDLSARTVGAVELKDLKAIASYSWIDAVTPTIAVPGSPRVWTNSRVTRVPADTGLQYIDQNAFRMRDHSPLLPIFVAIDSMHENFRYSDLDLVSDRSNVRKLLRFIGGAQGEQDFRIDIDLVGTTCLFTRREEKNCENFVNFCGYGYEYEKAATTATRGCEKAVGHHRIVSYDFGGLKVLLRFEVDACTLASTSDDDLLQSFSTLDTGTGGGAATTAPPLPASVLTVKYTTPRTLVPQSAMIEIKTRAVHRALDWTNIYPQLYLSQTAYLYVAKHDRGNFRAVERVDLDGVTMKPYAKQAEASMGKLKALLDVILEAVRKQGSGVPLSLVCQGGKLTLHKRKAGSSIGDGITNRFMGTISSRGI</sequence>
<reference evidence="1 2" key="1">
    <citation type="submission" date="2014-04" db="EMBL/GenBank/DDBJ databases">
        <title>Evolutionary Origins and Diversification of the Mycorrhizal Mutualists.</title>
        <authorList>
            <consortium name="DOE Joint Genome Institute"/>
            <consortium name="Mycorrhizal Genomics Consortium"/>
            <person name="Kohler A."/>
            <person name="Kuo A."/>
            <person name="Nagy L.G."/>
            <person name="Floudas D."/>
            <person name="Copeland A."/>
            <person name="Barry K.W."/>
            <person name="Cichocki N."/>
            <person name="Veneault-Fourrey C."/>
            <person name="LaButti K."/>
            <person name="Lindquist E.A."/>
            <person name="Lipzen A."/>
            <person name="Lundell T."/>
            <person name="Morin E."/>
            <person name="Murat C."/>
            <person name="Riley R."/>
            <person name="Ohm R."/>
            <person name="Sun H."/>
            <person name="Tunlid A."/>
            <person name="Henrissat B."/>
            <person name="Grigoriev I.V."/>
            <person name="Hibbett D.S."/>
            <person name="Martin F."/>
        </authorList>
    </citation>
    <scope>NUCLEOTIDE SEQUENCE [LARGE SCALE GENOMIC DNA]</scope>
    <source>
        <strain evidence="1 2">MD-312</strain>
    </source>
</reference>
<evidence type="ECO:0000313" key="2">
    <source>
        <dbReference type="Proteomes" id="UP000053820"/>
    </source>
</evidence>
<dbReference type="EMBL" id="KN839856">
    <property type="protein sequence ID" value="KIJ62266.1"/>
    <property type="molecule type" value="Genomic_DNA"/>
</dbReference>
<dbReference type="HOGENOM" id="CLU_030046_0_1_1"/>
<evidence type="ECO:0008006" key="3">
    <source>
        <dbReference type="Google" id="ProtNLM"/>
    </source>
</evidence>
<organism evidence="1 2">
    <name type="scientific">Hydnomerulius pinastri MD-312</name>
    <dbReference type="NCBI Taxonomy" id="994086"/>
    <lineage>
        <taxon>Eukaryota</taxon>
        <taxon>Fungi</taxon>
        <taxon>Dikarya</taxon>
        <taxon>Basidiomycota</taxon>
        <taxon>Agaricomycotina</taxon>
        <taxon>Agaricomycetes</taxon>
        <taxon>Agaricomycetidae</taxon>
        <taxon>Boletales</taxon>
        <taxon>Boletales incertae sedis</taxon>
        <taxon>Leucogyrophana</taxon>
    </lineage>
</organism>
<dbReference type="PANTHER" id="PTHR35179:SF2">
    <property type="entry name" value="START DOMAIN-CONTAINING PROTEIN"/>
    <property type="match status" value="1"/>
</dbReference>
<evidence type="ECO:0000313" key="1">
    <source>
        <dbReference type="EMBL" id="KIJ62266.1"/>
    </source>
</evidence>
<gene>
    <name evidence="1" type="ORF">HYDPIDRAFT_158061</name>
</gene>
<dbReference type="Proteomes" id="UP000053820">
    <property type="component" value="Unassembled WGS sequence"/>
</dbReference>
<dbReference type="PANTHER" id="PTHR35179">
    <property type="entry name" value="PROTEIN CBG02620"/>
    <property type="match status" value="1"/>
</dbReference>
<dbReference type="OrthoDB" id="420564at2759"/>
<accession>A0A0C9WCL9</accession>
<dbReference type="AlphaFoldDB" id="A0A0C9WCL9"/>
<keyword evidence="2" id="KW-1185">Reference proteome</keyword>
<name>A0A0C9WCL9_9AGAM</name>